<dbReference type="EMBL" id="FQYR01000005">
    <property type="protein sequence ID" value="SHK02364.1"/>
    <property type="molecule type" value="Genomic_DNA"/>
</dbReference>
<keyword evidence="3" id="KW-1185">Reference proteome</keyword>
<gene>
    <name evidence="2" type="ORF">SAMN02745181_3061</name>
</gene>
<dbReference type="Gene3D" id="1.25.10.10">
    <property type="entry name" value="Leucine-rich Repeat Variant"/>
    <property type="match status" value="1"/>
</dbReference>
<keyword evidence="1" id="KW-0472">Membrane</keyword>
<evidence type="ECO:0000313" key="2">
    <source>
        <dbReference type="EMBL" id="SHK02364.1"/>
    </source>
</evidence>
<organism evidence="2 3">
    <name type="scientific">Rubritalea squalenifaciens DSM 18772</name>
    <dbReference type="NCBI Taxonomy" id="1123071"/>
    <lineage>
        <taxon>Bacteria</taxon>
        <taxon>Pseudomonadati</taxon>
        <taxon>Verrucomicrobiota</taxon>
        <taxon>Verrucomicrobiia</taxon>
        <taxon>Verrucomicrobiales</taxon>
        <taxon>Rubritaleaceae</taxon>
        <taxon>Rubritalea</taxon>
    </lineage>
</organism>
<accession>A0A1M6P362</accession>
<dbReference type="InParanoid" id="A0A1M6P362"/>
<dbReference type="InterPro" id="IPR011989">
    <property type="entry name" value="ARM-like"/>
</dbReference>
<sequence>MRTSFRLGLLRKKEQADCIMAFSGIFVVFFMLFGGLGGNEALDYVDTKSYWKEQGEQPAEEALIQEVSKPQVKEGASAKASEIRKLMVIRTLGEMKSKGAVKALEQATKSEERFVAGYAKEALAAINGEKADYPKVDGGDKKDMLIMPKDTGVFVHATMKSGPAQDIAKELKKALPEQQQAGAEMMLSGMQKGLITFLEKSGNIRIDTASVGVAQNVGDEAGWAVLSLRGEYDHAALRATILEMAGGDFNQVKIGGVDYLSPEDEVFFAPLSDEHFILMTGPGKEQLPLESMGKALAGEVKEVAMPKDLQDLIAKTEKKGNLWAAALVSGEMKKVPHLKEFKNLRMETAKGGEFTEVLVIGEGEQANKVQQALTAIEELHAEFVDKEVAQMKEHMPPGMKPMADFIEGIEFRGRGDLAIVSGKLKDINPLNMLTGMFLFQAPMHHEHGDLEVE</sequence>
<name>A0A1M6P362_9BACT</name>
<keyword evidence="1" id="KW-0812">Transmembrane</keyword>
<dbReference type="STRING" id="1123071.SAMN02745181_3061"/>
<evidence type="ECO:0000313" key="3">
    <source>
        <dbReference type="Proteomes" id="UP000184510"/>
    </source>
</evidence>
<keyword evidence="1" id="KW-1133">Transmembrane helix</keyword>
<protein>
    <submittedName>
        <fullName evidence="2">Uncharacterized protein</fullName>
    </submittedName>
</protein>
<dbReference type="RefSeq" id="WP_159434984.1">
    <property type="nucleotide sequence ID" value="NZ_FQYR01000005.1"/>
</dbReference>
<proteinExistence type="predicted"/>
<evidence type="ECO:0000256" key="1">
    <source>
        <dbReference type="SAM" id="Phobius"/>
    </source>
</evidence>
<dbReference type="AlphaFoldDB" id="A0A1M6P362"/>
<reference evidence="2 3" key="1">
    <citation type="submission" date="2016-11" db="EMBL/GenBank/DDBJ databases">
        <authorList>
            <person name="Jaros S."/>
            <person name="Januszkiewicz K."/>
            <person name="Wedrychowicz H."/>
        </authorList>
    </citation>
    <scope>NUCLEOTIDE SEQUENCE [LARGE SCALE GENOMIC DNA]</scope>
    <source>
        <strain evidence="2 3">DSM 18772</strain>
    </source>
</reference>
<dbReference type="Proteomes" id="UP000184510">
    <property type="component" value="Unassembled WGS sequence"/>
</dbReference>
<feature type="transmembrane region" description="Helical" evidence="1">
    <location>
        <begin position="20"/>
        <end position="38"/>
    </location>
</feature>